<accession>A0A2M9FY64</accession>
<feature type="chain" id="PRO_5014876899" evidence="1">
    <location>
        <begin position="38"/>
        <end position="260"/>
    </location>
</feature>
<evidence type="ECO:0000313" key="3">
    <source>
        <dbReference type="Proteomes" id="UP000229498"/>
    </source>
</evidence>
<name>A0A2M9FY64_9PROT</name>
<proteinExistence type="predicted"/>
<feature type="signal peptide" evidence="1">
    <location>
        <begin position="1"/>
        <end position="37"/>
    </location>
</feature>
<dbReference type="Pfam" id="PF06764">
    <property type="entry name" value="DUF1223"/>
    <property type="match status" value="1"/>
</dbReference>
<protein>
    <submittedName>
        <fullName evidence="2">DUF1223 domain-containing protein</fullName>
    </submittedName>
</protein>
<dbReference type="EMBL" id="PHIG01000044">
    <property type="protein sequence ID" value="PJK28405.1"/>
    <property type="molecule type" value="Genomic_DNA"/>
</dbReference>
<evidence type="ECO:0000313" key="2">
    <source>
        <dbReference type="EMBL" id="PJK28405.1"/>
    </source>
</evidence>
<dbReference type="PANTHER" id="PTHR36057">
    <property type="match status" value="1"/>
</dbReference>
<gene>
    <name evidence="2" type="ORF">CVT23_17015</name>
</gene>
<dbReference type="InterPro" id="IPR010634">
    <property type="entry name" value="DUF1223"/>
</dbReference>
<dbReference type="PANTHER" id="PTHR36057:SF1">
    <property type="entry name" value="LIPOPROTEIN LIPID ATTACHMENT SITE-LIKE PROTEIN, PUTATIVE (DUF1223)-RELATED"/>
    <property type="match status" value="1"/>
</dbReference>
<dbReference type="InterPro" id="IPR036249">
    <property type="entry name" value="Thioredoxin-like_sf"/>
</dbReference>
<dbReference type="SUPFAM" id="SSF52833">
    <property type="entry name" value="Thioredoxin-like"/>
    <property type="match status" value="1"/>
</dbReference>
<keyword evidence="1" id="KW-0732">Signal</keyword>
<keyword evidence="3" id="KW-1185">Reference proteome</keyword>
<comment type="caution">
    <text evidence="2">The sequence shown here is derived from an EMBL/GenBank/DDBJ whole genome shotgun (WGS) entry which is preliminary data.</text>
</comment>
<dbReference type="Proteomes" id="UP000229498">
    <property type="component" value="Unassembled WGS sequence"/>
</dbReference>
<dbReference type="AlphaFoldDB" id="A0A2M9FY64"/>
<dbReference type="OrthoDB" id="9808254at2"/>
<evidence type="ECO:0000256" key="1">
    <source>
        <dbReference type="SAM" id="SignalP"/>
    </source>
</evidence>
<reference evidence="2 3" key="1">
    <citation type="submission" date="2017-11" db="EMBL/GenBank/DDBJ databases">
        <title>Draft genome sequence of Rhizobiales bacterium SY3-13.</title>
        <authorList>
            <person name="Sun C."/>
        </authorList>
    </citation>
    <scope>NUCLEOTIDE SEQUENCE [LARGE SCALE GENOMIC DNA]</scope>
    <source>
        <strain evidence="2 3">SY3-13</strain>
    </source>
</reference>
<sequence length="260" mass="28556">MCDSPGSRRPPSFRRMTRVRSLLALAAAALVAPSSWAEDAAGNLTVVELFTSQGCNSCPPADRLLGELAAREDVLGLSYHVDYWDYLGWKDTFSLPESSVRQRGYVGHAGGRYAYTPQIVVGGEHQVVGSRRAAVETAIREEAAEPMAVEIRARPDGGGMWHVAMEPTELPEIVWVWLVTFDDRHDVDIERGENSGKTLSYYNVVRRIERIATWDGRTALDVPVDMRQAWADGRDGCAVIVQTAGFGPVLGAARIRRNGS</sequence>
<organism evidence="2 3">
    <name type="scientific">Minwuia thermotolerans</name>
    <dbReference type="NCBI Taxonomy" id="2056226"/>
    <lineage>
        <taxon>Bacteria</taxon>
        <taxon>Pseudomonadati</taxon>
        <taxon>Pseudomonadota</taxon>
        <taxon>Alphaproteobacteria</taxon>
        <taxon>Minwuiales</taxon>
        <taxon>Minwuiaceae</taxon>
        <taxon>Minwuia</taxon>
    </lineage>
</organism>